<gene>
    <name evidence="2" type="ORF">HEB29_000076</name>
    <name evidence="1" type="ORF">Sfulv_00720</name>
</gene>
<dbReference type="EMBL" id="JACCCF010000001">
    <property type="protein sequence ID" value="NYE39065.1"/>
    <property type="molecule type" value="Genomic_DNA"/>
</dbReference>
<sequence length="420" mass="47814">MATSRRRFLGIGISVAGAAVAGGTLGVEVAGAAPLAGPVSQNPDSIRGIKWRTVRRPAQPGDNFDTFGVRFDTQGLSYRTAVASLFNNDFKTVVLRVANMGDLPRGTTKKQRNDEIIKVLGELNRRGINVYLWKRQWLQRSDKSWGAYNRHPGADEFIADMTALIQRAKREGIAGSLQGVMPVETNLNNCAEVRNRALYIARGINDRTGDWLKTHTLMVPGAGMGPYFKGIHDGGTTWLRQMRAQTGRFAFLYKHMISHPEAICRLGRLNDRWLTNVGYEAKKTVDEQIRFLRTTMGLADLERYLHGHRAQFPNHTHVVFWGDIGDGIFSMSSLDNRPRWNYNTVRALHKLLVKQNHWHGHFFNFPFTHEGATRTDLWGYLITVDRRNGYARAKNHHWNRAKTHSVWNEWHAWSRENAAF</sequence>
<protein>
    <recommendedName>
        <fullName evidence="5">Glycoside hydrolase family 5 domain-containing protein</fullName>
    </recommendedName>
</protein>
<evidence type="ECO:0000313" key="4">
    <source>
        <dbReference type="Proteomes" id="UP000530403"/>
    </source>
</evidence>
<dbReference type="PROSITE" id="PS51318">
    <property type="entry name" value="TAT"/>
    <property type="match status" value="1"/>
</dbReference>
<dbReference type="EMBL" id="BLWC01000001">
    <property type="protein sequence ID" value="GFM95261.1"/>
    <property type="molecule type" value="Genomic_DNA"/>
</dbReference>
<reference evidence="1 3" key="1">
    <citation type="submission" date="2020-05" db="EMBL/GenBank/DDBJ databases">
        <title>Whole genome shotgun sequence of Streptomyces fulvorobeus NBRC 15897.</title>
        <authorList>
            <person name="Komaki H."/>
            <person name="Tamura T."/>
        </authorList>
    </citation>
    <scope>NUCLEOTIDE SEQUENCE [LARGE SCALE GENOMIC DNA]</scope>
    <source>
        <strain evidence="1 3">NBRC 15897</strain>
    </source>
</reference>
<comment type="caution">
    <text evidence="1">The sequence shown here is derived from an EMBL/GenBank/DDBJ whole genome shotgun (WGS) entry which is preliminary data.</text>
</comment>
<organism evidence="1 3">
    <name type="scientific">Streptomyces fulvorobeus</name>
    <dbReference type="NCBI Taxonomy" id="284028"/>
    <lineage>
        <taxon>Bacteria</taxon>
        <taxon>Bacillati</taxon>
        <taxon>Actinomycetota</taxon>
        <taxon>Actinomycetes</taxon>
        <taxon>Kitasatosporales</taxon>
        <taxon>Streptomycetaceae</taxon>
        <taxon>Streptomyces</taxon>
    </lineage>
</organism>
<evidence type="ECO:0000313" key="1">
    <source>
        <dbReference type="EMBL" id="GFM95261.1"/>
    </source>
</evidence>
<dbReference type="RefSeq" id="WP_173310189.1">
    <property type="nucleotide sequence ID" value="NZ_BAAAUE010000008.1"/>
</dbReference>
<proteinExistence type="predicted"/>
<evidence type="ECO:0000313" key="3">
    <source>
        <dbReference type="Proteomes" id="UP000498980"/>
    </source>
</evidence>
<dbReference type="Proteomes" id="UP000498980">
    <property type="component" value="Unassembled WGS sequence"/>
</dbReference>
<evidence type="ECO:0008006" key="5">
    <source>
        <dbReference type="Google" id="ProtNLM"/>
    </source>
</evidence>
<evidence type="ECO:0000313" key="2">
    <source>
        <dbReference type="EMBL" id="NYE39065.1"/>
    </source>
</evidence>
<name>A0A7J0BYG1_9ACTN</name>
<keyword evidence="3" id="KW-1185">Reference proteome</keyword>
<dbReference type="Proteomes" id="UP000530403">
    <property type="component" value="Unassembled WGS sequence"/>
</dbReference>
<dbReference type="AlphaFoldDB" id="A0A7J0BYG1"/>
<reference evidence="2 4" key="2">
    <citation type="submission" date="2020-07" db="EMBL/GenBank/DDBJ databases">
        <title>Sequencing the genomes of 1000 actinobacteria strains.</title>
        <authorList>
            <person name="Klenk H.-P."/>
        </authorList>
    </citation>
    <scope>NUCLEOTIDE SEQUENCE [LARGE SCALE GENOMIC DNA]</scope>
    <source>
        <strain evidence="2 4">DSM 41455</strain>
    </source>
</reference>
<accession>A0A7J0BYG1</accession>
<dbReference type="InterPro" id="IPR006311">
    <property type="entry name" value="TAT_signal"/>
</dbReference>